<feature type="coiled-coil region" evidence="1">
    <location>
        <begin position="105"/>
        <end position="132"/>
    </location>
</feature>
<dbReference type="AlphaFoldDB" id="A0A411Z331"/>
<gene>
    <name evidence="3" type="ORF">D1012_09740</name>
</gene>
<evidence type="ECO:0000256" key="2">
    <source>
        <dbReference type="SAM" id="Phobius"/>
    </source>
</evidence>
<feature type="transmembrane region" description="Helical" evidence="2">
    <location>
        <begin position="83"/>
        <end position="102"/>
    </location>
</feature>
<evidence type="ECO:0000313" key="3">
    <source>
        <dbReference type="EMBL" id="RGP37486.1"/>
    </source>
</evidence>
<protein>
    <submittedName>
        <fullName evidence="3">Phage holin family protein</fullName>
    </submittedName>
</protein>
<keyword evidence="1" id="KW-0175">Coiled coil</keyword>
<evidence type="ECO:0000313" key="4">
    <source>
        <dbReference type="Proteomes" id="UP000284547"/>
    </source>
</evidence>
<name>A0A411Z331_9RHOB</name>
<proteinExistence type="predicted"/>
<dbReference type="EMBL" id="QWEY01000004">
    <property type="protein sequence ID" value="RGP37486.1"/>
    <property type="molecule type" value="Genomic_DNA"/>
</dbReference>
<comment type="caution">
    <text evidence="3">The sequence shown here is derived from an EMBL/GenBank/DDBJ whole genome shotgun (WGS) entry which is preliminary data.</text>
</comment>
<sequence length="133" mass="14137">MAIEDPMPPGNRTIPELLADLFRNLNGLVLTEGRLLRAEMIEAGRSVGAGLEIIAVGGVLMMVALLVLVQALVIALATWMGGGWASLLVGGLLVVIGIALILRGRAELRSASVSAERTMEQVRRDVQLAKEQL</sequence>
<feature type="transmembrane region" description="Helical" evidence="2">
    <location>
        <begin position="53"/>
        <end position="77"/>
    </location>
</feature>
<keyword evidence="2" id="KW-1133">Transmembrane helix</keyword>
<evidence type="ECO:0000256" key="1">
    <source>
        <dbReference type="SAM" id="Coils"/>
    </source>
</evidence>
<dbReference type="InterPro" id="IPR009937">
    <property type="entry name" value="Phage_holin_3_6"/>
</dbReference>
<dbReference type="Proteomes" id="UP000284547">
    <property type="component" value="Unassembled WGS sequence"/>
</dbReference>
<keyword evidence="2" id="KW-0472">Membrane</keyword>
<keyword evidence="4" id="KW-1185">Reference proteome</keyword>
<reference evidence="3 4" key="1">
    <citation type="submission" date="2018-08" db="EMBL/GenBank/DDBJ databases">
        <title>Flavobacterium tibetense sp. nov., isolated from a wetland YonghuCo on Tibetan Plateau.</title>
        <authorList>
            <person name="Phurbu D."/>
            <person name="Lu H."/>
            <person name="Xing P."/>
        </authorList>
    </citation>
    <scope>NUCLEOTIDE SEQUENCE [LARGE SCALE GENOMIC DNA]</scope>
    <source>
        <strain evidence="3 4">DJC</strain>
    </source>
</reference>
<organism evidence="3 4">
    <name type="scientific">Pseudotabrizicola alkalilacus</name>
    <dbReference type="NCBI Taxonomy" id="2305252"/>
    <lineage>
        <taxon>Bacteria</taxon>
        <taxon>Pseudomonadati</taxon>
        <taxon>Pseudomonadota</taxon>
        <taxon>Alphaproteobacteria</taxon>
        <taxon>Rhodobacterales</taxon>
        <taxon>Paracoccaceae</taxon>
        <taxon>Pseudotabrizicola</taxon>
    </lineage>
</organism>
<accession>A0A411Z331</accession>
<dbReference type="RefSeq" id="WP_118151569.1">
    <property type="nucleotide sequence ID" value="NZ_QWEY01000004.1"/>
</dbReference>
<keyword evidence="2" id="KW-0812">Transmembrane</keyword>
<dbReference type="Pfam" id="PF07332">
    <property type="entry name" value="Phage_holin_3_6"/>
    <property type="match status" value="1"/>
</dbReference>
<dbReference type="OrthoDB" id="8253466at2"/>